<reference evidence="1" key="1">
    <citation type="submission" date="2009-10" db="EMBL/GenBank/DDBJ databases">
        <title>Diversity of trophic interactions inside an arsenic-rich microbial ecosystem.</title>
        <authorList>
            <person name="Bertin P.N."/>
            <person name="Heinrich-Salmeron A."/>
            <person name="Pelletier E."/>
            <person name="Goulhen-Chollet F."/>
            <person name="Arsene-Ploetze F."/>
            <person name="Gallien S."/>
            <person name="Calteau A."/>
            <person name="Vallenet D."/>
            <person name="Casiot C."/>
            <person name="Chane-Woon-Ming B."/>
            <person name="Giloteaux L."/>
            <person name="Barakat M."/>
            <person name="Bonnefoy V."/>
            <person name="Bruneel O."/>
            <person name="Chandler M."/>
            <person name="Cleiss J."/>
            <person name="Duran R."/>
            <person name="Elbaz-Poulichet F."/>
            <person name="Fonknechten N."/>
            <person name="Lauga B."/>
            <person name="Mornico D."/>
            <person name="Ortet P."/>
            <person name="Schaeffer C."/>
            <person name="Siguier P."/>
            <person name="Alexander Thil Smith A."/>
            <person name="Van Dorsselaer A."/>
            <person name="Weissenbach J."/>
            <person name="Medigue C."/>
            <person name="Le Paslier D."/>
        </authorList>
    </citation>
    <scope>NUCLEOTIDE SEQUENCE</scope>
</reference>
<protein>
    <submittedName>
        <fullName evidence="1">Uncharacterized protein</fullName>
    </submittedName>
</protein>
<comment type="caution">
    <text evidence="1">The sequence shown here is derived from an EMBL/GenBank/DDBJ whole genome shotgun (WGS) entry which is preliminary data.</text>
</comment>
<accession>E6PW69</accession>
<proteinExistence type="predicted"/>
<sequence length="41" mass="4401">MIAAMRASPSIVIGCEHPDYDVRQVIAPATRDALLKDFSAA</sequence>
<dbReference type="AlphaFoldDB" id="E6PW69"/>
<gene>
    <name evidence="1" type="ORF">CARN2_0355</name>
</gene>
<organism evidence="1">
    <name type="scientific">mine drainage metagenome</name>
    <dbReference type="NCBI Taxonomy" id="410659"/>
    <lineage>
        <taxon>unclassified sequences</taxon>
        <taxon>metagenomes</taxon>
        <taxon>ecological metagenomes</taxon>
    </lineage>
</organism>
<dbReference type="EMBL" id="CABM01000069">
    <property type="protein sequence ID" value="CBH99176.1"/>
    <property type="molecule type" value="Genomic_DNA"/>
</dbReference>
<name>E6PW69_9ZZZZ</name>
<evidence type="ECO:0000313" key="1">
    <source>
        <dbReference type="EMBL" id="CBH99176.1"/>
    </source>
</evidence>